<dbReference type="Gene3D" id="2.60.40.10">
    <property type="entry name" value="Immunoglobulins"/>
    <property type="match status" value="1"/>
</dbReference>
<dbReference type="InterPro" id="IPR000801">
    <property type="entry name" value="Esterase-like"/>
</dbReference>
<dbReference type="InterPro" id="IPR050583">
    <property type="entry name" value="Mycobacterial_A85_antigen"/>
</dbReference>
<comment type="subcellular location">
    <subcellularLocation>
        <location evidence="1">Cytoplasm</location>
    </subcellularLocation>
</comment>
<evidence type="ECO:0000256" key="3">
    <source>
        <dbReference type="ARBA" id="ARBA00022801"/>
    </source>
</evidence>
<dbReference type="Pfam" id="PF00756">
    <property type="entry name" value="Esterase"/>
    <property type="match status" value="1"/>
</dbReference>
<dbReference type="GO" id="GO:0005737">
    <property type="term" value="C:cytoplasm"/>
    <property type="evidence" value="ECO:0007669"/>
    <property type="project" value="UniProtKB-SubCell"/>
</dbReference>
<evidence type="ECO:0000313" key="7">
    <source>
        <dbReference type="Proteomes" id="UP000059419"/>
    </source>
</evidence>
<dbReference type="SUPFAM" id="SSF53474">
    <property type="entry name" value="alpha/beta-Hydrolases"/>
    <property type="match status" value="1"/>
</dbReference>
<dbReference type="PANTHER" id="PTHR48098">
    <property type="entry name" value="ENTEROCHELIN ESTERASE-RELATED"/>
    <property type="match status" value="1"/>
</dbReference>
<evidence type="ECO:0000256" key="2">
    <source>
        <dbReference type="ARBA" id="ARBA00022490"/>
    </source>
</evidence>
<dbReference type="EMBL" id="LN907827">
    <property type="protein sequence ID" value="CUU22729.1"/>
    <property type="molecule type" value="Genomic_DNA"/>
</dbReference>
<dbReference type="InterPro" id="IPR013783">
    <property type="entry name" value="Ig-like_fold"/>
</dbReference>
<keyword evidence="7" id="KW-1185">Reference proteome</keyword>
<dbReference type="Proteomes" id="UP000059419">
    <property type="component" value="Chromosome 1"/>
</dbReference>
<dbReference type="PATRIC" id="fig|1619313.3.peg.509"/>
<feature type="domain" description="Enterochelin esterase N-terminal" evidence="5">
    <location>
        <begin position="59"/>
        <end position="185"/>
    </location>
</feature>
<proteinExistence type="inferred from homology"/>
<dbReference type="GO" id="GO:0005506">
    <property type="term" value="F:iron ion binding"/>
    <property type="evidence" value="ECO:0007669"/>
    <property type="project" value="InterPro"/>
</dbReference>
<comment type="similarity">
    <text evidence="4">Belongs to the Fes family.</text>
</comment>
<protein>
    <submittedName>
        <fullName evidence="6">Enterochelin esterase</fullName>
    </submittedName>
</protein>
<dbReference type="InterPro" id="IPR021764">
    <property type="entry name" value="Enterochelin_esterase_N"/>
</dbReference>
<evidence type="ECO:0000259" key="5">
    <source>
        <dbReference type="Pfam" id="PF11806"/>
    </source>
</evidence>
<reference evidence="7" key="1">
    <citation type="submission" date="2015-11" db="EMBL/GenBank/DDBJ databases">
        <authorList>
            <person name="Blom J."/>
        </authorList>
    </citation>
    <scope>NUCLEOTIDE SEQUENCE [LARGE SCALE GENOMIC DNA]</scope>
</reference>
<dbReference type="InterPro" id="IPR014756">
    <property type="entry name" value="Ig_E-set"/>
</dbReference>
<dbReference type="NCBIfam" id="NF007758">
    <property type="entry name" value="PRK10439.1"/>
    <property type="match status" value="1"/>
</dbReference>
<organism evidence="6 7">
    <name type="scientific">Duffyella gerundensis</name>
    <dbReference type="NCBI Taxonomy" id="1619313"/>
    <lineage>
        <taxon>Bacteria</taxon>
        <taxon>Pseudomonadati</taxon>
        <taxon>Pseudomonadota</taxon>
        <taxon>Gammaproteobacteria</taxon>
        <taxon>Enterobacterales</taxon>
        <taxon>Erwiniaceae</taxon>
        <taxon>Duffyella</taxon>
    </lineage>
</organism>
<name>A0A0U5KXA7_9GAMM</name>
<dbReference type="GO" id="GO:0008849">
    <property type="term" value="F:enterochelin esterase activity"/>
    <property type="evidence" value="ECO:0007669"/>
    <property type="project" value="InterPro"/>
</dbReference>
<dbReference type="KEGG" id="ege:EM595_0492"/>
<dbReference type="PANTHER" id="PTHR48098:SF3">
    <property type="entry name" value="IRON(III) ENTEROBACTIN ESTERASE"/>
    <property type="match status" value="1"/>
</dbReference>
<dbReference type="SUPFAM" id="SSF81296">
    <property type="entry name" value="E set domains"/>
    <property type="match status" value="1"/>
</dbReference>
<keyword evidence="3" id="KW-0378">Hydrolase</keyword>
<gene>
    <name evidence="6" type="primary">fes</name>
    <name evidence="6" type="ORF">EM595_0492</name>
</gene>
<dbReference type="Gene3D" id="3.40.50.1820">
    <property type="entry name" value="alpha/beta hydrolase"/>
    <property type="match status" value="1"/>
</dbReference>
<evidence type="ECO:0000256" key="1">
    <source>
        <dbReference type="ARBA" id="ARBA00004496"/>
    </source>
</evidence>
<dbReference type="GO" id="GO:0006826">
    <property type="term" value="P:iron ion transport"/>
    <property type="evidence" value="ECO:0007669"/>
    <property type="project" value="InterPro"/>
</dbReference>
<keyword evidence="2" id="KW-0963">Cytoplasm</keyword>
<dbReference type="Pfam" id="PF11806">
    <property type="entry name" value="Enterochelin_N"/>
    <property type="match status" value="1"/>
</dbReference>
<dbReference type="InterPro" id="IPR029058">
    <property type="entry name" value="AB_hydrolase_fold"/>
</dbReference>
<dbReference type="STRING" id="1619313.EM595_0492"/>
<sequence>MQIIINSIIHYIIAGRLRGRNDTRCMTLLSNETGSESWWQAQKQAGIPRIEPADDRHFRVTFFWRDADGSEATSPLRRVWLNITGVTDHHQRAVPRSLQRVTGTDVWLGSYLLPATWRGSYSLIPDRQARDFNGEPDMMTLRAWWRDLLPAAQVDSLNPLRSWCGGRGNGVSPLHMPLAPDQQLWEAVDRGEETHIAPPHDWQSARLGNRRRIWIIETGAPHADRPLAILLDGQFWATKMPIAGPLHTLTQRGDLPSAVYILIDVIDTAHRSAELPCNADFWLAAQQELLPKVQTTIPFTADPQQTLVAGQSFGGLSAVYAALHWPQRFGAAISQSGSFWWPDRALNAADQQPGWLNGQIAAGLGQGQAQRFFIEAGSREPLVLTANHDLHHQLTDAGHQVNYRLVEGGHDALCWRGGLLDGLTSLWQRC</sequence>
<dbReference type="AlphaFoldDB" id="A0A0U5KXA7"/>
<evidence type="ECO:0000313" key="6">
    <source>
        <dbReference type="EMBL" id="CUU22729.1"/>
    </source>
</evidence>
<accession>A0A0U5KXA7</accession>
<evidence type="ECO:0000256" key="4">
    <source>
        <dbReference type="ARBA" id="ARBA00024201"/>
    </source>
</evidence>